<keyword evidence="2" id="KW-1185">Reference proteome</keyword>
<name>A0A1I8BPY8_MELHA</name>
<dbReference type="WBParaSite" id="MhA1_Contig402.frz3.gene19">
    <property type="protein sequence ID" value="MhA1_Contig402.frz3.gene19"/>
    <property type="gene ID" value="MhA1_Contig402.frz3.gene19"/>
</dbReference>
<dbReference type="AlphaFoldDB" id="A0A1I8BPY8"/>
<dbReference type="Proteomes" id="UP000095281">
    <property type="component" value="Unplaced"/>
</dbReference>
<reference evidence="3" key="1">
    <citation type="submission" date="2016-11" db="UniProtKB">
        <authorList>
            <consortium name="WormBaseParasite"/>
        </authorList>
    </citation>
    <scope>IDENTIFICATION</scope>
</reference>
<dbReference type="PANTHER" id="PTHR13832:SF827">
    <property type="entry name" value="PROTEIN PHOSPHATASE 1L"/>
    <property type="match status" value="1"/>
</dbReference>
<accession>A0A1I8BPY8</accession>
<dbReference type="PANTHER" id="PTHR13832">
    <property type="entry name" value="PROTEIN PHOSPHATASE 2C"/>
    <property type="match status" value="1"/>
</dbReference>
<protein>
    <submittedName>
        <fullName evidence="3">PPM-type phosphatase domain-containing protein</fullName>
    </submittedName>
</protein>
<proteinExistence type="predicted"/>
<dbReference type="InterPro" id="IPR036457">
    <property type="entry name" value="PPM-type-like_dom_sf"/>
</dbReference>
<dbReference type="Gene3D" id="3.60.40.10">
    <property type="entry name" value="PPM-type phosphatase domain"/>
    <property type="match status" value="2"/>
</dbReference>
<feature type="domain" description="PPM-type phosphatase" evidence="1">
    <location>
        <begin position="57"/>
        <end position="264"/>
    </location>
</feature>
<dbReference type="Pfam" id="PF00481">
    <property type="entry name" value="PP2C"/>
    <property type="match status" value="2"/>
</dbReference>
<dbReference type="InterPro" id="IPR015655">
    <property type="entry name" value="PP2C"/>
</dbReference>
<organism evidence="2 3">
    <name type="scientific">Meloidogyne hapla</name>
    <name type="common">Root-knot nematode worm</name>
    <dbReference type="NCBI Taxonomy" id="6305"/>
    <lineage>
        <taxon>Eukaryota</taxon>
        <taxon>Metazoa</taxon>
        <taxon>Ecdysozoa</taxon>
        <taxon>Nematoda</taxon>
        <taxon>Chromadorea</taxon>
        <taxon>Rhabditida</taxon>
        <taxon>Tylenchina</taxon>
        <taxon>Tylenchomorpha</taxon>
        <taxon>Tylenchoidea</taxon>
        <taxon>Meloidogynidae</taxon>
        <taxon>Meloidogyninae</taxon>
        <taxon>Meloidogyne</taxon>
    </lineage>
</organism>
<evidence type="ECO:0000259" key="1">
    <source>
        <dbReference type="PROSITE" id="PS51746"/>
    </source>
</evidence>
<evidence type="ECO:0000313" key="3">
    <source>
        <dbReference type="WBParaSite" id="MhA1_Contig402.frz3.gene19"/>
    </source>
</evidence>
<dbReference type="SUPFAM" id="SSF81606">
    <property type="entry name" value="PP2C-like"/>
    <property type="match status" value="1"/>
</dbReference>
<dbReference type="InterPro" id="IPR001932">
    <property type="entry name" value="PPM-type_phosphatase-like_dom"/>
</dbReference>
<dbReference type="SMART" id="SM00332">
    <property type="entry name" value="PP2Cc"/>
    <property type="match status" value="1"/>
</dbReference>
<dbReference type="OMA" id="ICICLEP"/>
<dbReference type="CDD" id="cd00143">
    <property type="entry name" value="PP2Cc"/>
    <property type="match status" value="1"/>
</dbReference>
<sequence length="284" mass="32143">MSDNLNVENDILLLKKAISDYLIPDESPSIRVRQRPLFVKTNIQDARAKPCGWDEYSISLCSQRNRRPKMEDRHIVLPSFSVIGSQLPSSDAFFAVFDGHNGSECSAYASAHFLECLLEANSSGSSEDSLLEDAFSRMDIRLTNRCRSEEERHRIEEAGGMVIHVQGIPRLNGVLNLSRSLGDIHARPMVSSKPDVRTYQISENEVDYMIFLSSDGIWDSLEDGEIFETVRLFVTEHLIKADFIAAKAKKADSVDNMTLICICLEPLEAIWSRFAYKEEEHKSH</sequence>
<dbReference type="PROSITE" id="PS51746">
    <property type="entry name" value="PPM_2"/>
    <property type="match status" value="1"/>
</dbReference>
<dbReference type="GO" id="GO:0004722">
    <property type="term" value="F:protein serine/threonine phosphatase activity"/>
    <property type="evidence" value="ECO:0007669"/>
    <property type="project" value="InterPro"/>
</dbReference>
<evidence type="ECO:0000313" key="2">
    <source>
        <dbReference type="Proteomes" id="UP000095281"/>
    </source>
</evidence>